<reference evidence="2 3" key="1">
    <citation type="submission" date="2015-09" db="EMBL/GenBank/DDBJ databases">
        <authorList>
            <consortium name="Pathogen Informatics"/>
        </authorList>
    </citation>
    <scope>NUCLEOTIDE SEQUENCE [LARGE SCALE GENOMIC DNA]</scope>
    <source>
        <strain evidence="2 3">2789STDY5834928</strain>
    </source>
</reference>
<sequence length="321" mass="36493">MPGVTEEQITAAKQMSAIEFLRRYRPGQLVKAESRGEFQLKEHDSFKINETTSLWHWKSRDVGGKSALDYLIKVEGLKFVEAVQTLCGENPSYVPPVSQPEQPKEFLLPPAAENNRRVFAYLLKRGIDRKVIEACIRAGILYESADYHNAVFVGKDETGTARYAFLRGTYTRGNPFKAEVSGSDKRFCFCLPPKRESKKLAIYEAAIEPLAHLTLEGTTDKWRLSLGGIYAPEEGTQTSRDMKKPIALDAFLARHPEIEEIEICTNNDFAGRWAADHIEKAYQGKYRMVRNLPEKEGCDYADLTKERYEKQAVRQRAACSR</sequence>
<dbReference type="GO" id="GO:0003677">
    <property type="term" value="F:DNA binding"/>
    <property type="evidence" value="ECO:0007669"/>
    <property type="project" value="InterPro"/>
</dbReference>
<dbReference type="SUPFAM" id="SSF57783">
    <property type="entry name" value="Zinc beta-ribbon"/>
    <property type="match status" value="1"/>
</dbReference>
<evidence type="ECO:0000313" key="2">
    <source>
        <dbReference type="EMBL" id="CUQ82730.1"/>
    </source>
</evidence>
<evidence type="ECO:0000259" key="1">
    <source>
        <dbReference type="Pfam" id="PF13154"/>
    </source>
</evidence>
<gene>
    <name evidence="2" type="ORF">ERS852540_00547</name>
</gene>
<protein>
    <submittedName>
        <fullName evidence="2">DNA primase (Bacterial type)</fullName>
    </submittedName>
</protein>
<name>A0A174ZHU6_9FIRM</name>
<dbReference type="Pfam" id="PF13154">
    <property type="entry name" value="DUF3991"/>
    <property type="match status" value="1"/>
</dbReference>
<dbReference type="InterPro" id="IPR025054">
    <property type="entry name" value="DUF3991"/>
</dbReference>
<dbReference type="EMBL" id="CZBY01000003">
    <property type="protein sequence ID" value="CUQ82730.1"/>
    <property type="molecule type" value="Genomic_DNA"/>
</dbReference>
<dbReference type="GO" id="GO:0008270">
    <property type="term" value="F:zinc ion binding"/>
    <property type="evidence" value="ECO:0007669"/>
    <property type="project" value="InterPro"/>
</dbReference>
<proteinExistence type="predicted"/>
<dbReference type="Proteomes" id="UP000095662">
    <property type="component" value="Unassembled WGS sequence"/>
</dbReference>
<dbReference type="OrthoDB" id="9802530at2"/>
<feature type="domain" description="DUF3991" evidence="1">
    <location>
        <begin position="120"/>
        <end position="191"/>
    </location>
</feature>
<dbReference type="STRING" id="39492.ERS852540_00547"/>
<dbReference type="GO" id="GO:0006260">
    <property type="term" value="P:DNA replication"/>
    <property type="evidence" value="ECO:0007669"/>
    <property type="project" value="InterPro"/>
</dbReference>
<organism evidence="2 3">
    <name type="scientific">[Eubacterium] siraeum</name>
    <dbReference type="NCBI Taxonomy" id="39492"/>
    <lineage>
        <taxon>Bacteria</taxon>
        <taxon>Bacillati</taxon>
        <taxon>Bacillota</taxon>
        <taxon>Clostridia</taxon>
        <taxon>Eubacteriales</taxon>
        <taxon>Oscillospiraceae</taxon>
        <taxon>Oscillospiraceae incertae sedis</taxon>
    </lineage>
</organism>
<evidence type="ECO:0000313" key="3">
    <source>
        <dbReference type="Proteomes" id="UP000095662"/>
    </source>
</evidence>
<dbReference type="Gene3D" id="3.90.580.10">
    <property type="entry name" value="Zinc finger, CHC2-type domain"/>
    <property type="match status" value="1"/>
</dbReference>
<accession>A0A174ZHU6</accession>
<dbReference type="AlphaFoldDB" id="A0A174ZHU6"/>
<dbReference type="InterPro" id="IPR036977">
    <property type="entry name" value="DNA_primase_Znf_CHC2"/>
</dbReference>